<dbReference type="InParanoid" id="J4HSZ9"/>
<proteinExistence type="predicted"/>
<dbReference type="InterPro" id="IPR011008">
    <property type="entry name" value="Dimeric_a/b-barrel"/>
</dbReference>
<dbReference type="EMBL" id="HE796921">
    <property type="protein sequence ID" value="CCL99222.1"/>
    <property type="molecule type" value="Genomic_DNA"/>
</dbReference>
<evidence type="ECO:0000313" key="3">
    <source>
        <dbReference type="Proteomes" id="UP000006352"/>
    </source>
</evidence>
<keyword evidence="3" id="KW-1185">Reference proteome</keyword>
<dbReference type="InterPro" id="IPR051807">
    <property type="entry name" value="Sec-metab_biosynth-assoc"/>
</dbReference>
<dbReference type="Gene3D" id="3.30.70.1060">
    <property type="entry name" value="Dimeric alpha+beta barrel"/>
    <property type="match status" value="1"/>
</dbReference>
<gene>
    <name evidence="2" type="ORF">FIBRA_01237</name>
</gene>
<dbReference type="Proteomes" id="UP000006352">
    <property type="component" value="Unassembled WGS sequence"/>
</dbReference>
<dbReference type="InterPro" id="IPR005545">
    <property type="entry name" value="YCII"/>
</dbReference>
<feature type="domain" description="YCII-related" evidence="1">
    <location>
        <begin position="22"/>
        <end position="100"/>
    </location>
</feature>
<dbReference type="HOGENOM" id="CLU_110355_2_1_1"/>
<evidence type="ECO:0000313" key="2">
    <source>
        <dbReference type="EMBL" id="CCL99222.1"/>
    </source>
</evidence>
<dbReference type="PANTHER" id="PTHR33606">
    <property type="entry name" value="PROTEIN YCII"/>
    <property type="match status" value="1"/>
</dbReference>
<dbReference type="Pfam" id="PF03795">
    <property type="entry name" value="YCII"/>
    <property type="match status" value="1"/>
</dbReference>
<dbReference type="SUPFAM" id="SSF54909">
    <property type="entry name" value="Dimeric alpha+beta barrel"/>
    <property type="match status" value="1"/>
</dbReference>
<evidence type="ECO:0000259" key="1">
    <source>
        <dbReference type="Pfam" id="PF03795"/>
    </source>
</evidence>
<dbReference type="PANTHER" id="PTHR33606:SF3">
    <property type="entry name" value="PROTEIN YCII"/>
    <property type="match status" value="1"/>
</dbReference>
<name>J4HSZ9_9APHY</name>
<dbReference type="OrthoDB" id="5519740at2759"/>
<reference evidence="2 3" key="1">
    <citation type="journal article" date="2012" name="Appl. Environ. Microbiol.">
        <title>Short-read sequencing for genomic analysis of the brown rot fungus Fibroporia radiculosa.</title>
        <authorList>
            <person name="Tang J.D."/>
            <person name="Perkins A.D."/>
            <person name="Sonstegard T.S."/>
            <person name="Schroeder S.G."/>
            <person name="Burgess S.C."/>
            <person name="Diehl S.V."/>
        </authorList>
    </citation>
    <scope>NUCLEOTIDE SEQUENCE [LARGE SCALE GENOMIC DNA]</scope>
    <source>
        <strain evidence="2 3">TFFH 294</strain>
    </source>
</reference>
<accession>J4HSZ9</accession>
<dbReference type="AlphaFoldDB" id="J4HSZ9"/>
<dbReference type="GeneID" id="24094133"/>
<dbReference type="RefSeq" id="XP_012178505.1">
    <property type="nucleotide sequence ID" value="XM_012323115.1"/>
</dbReference>
<organism evidence="2 3">
    <name type="scientific">Fibroporia radiculosa</name>
    <dbReference type="NCBI Taxonomy" id="599839"/>
    <lineage>
        <taxon>Eukaryota</taxon>
        <taxon>Fungi</taxon>
        <taxon>Dikarya</taxon>
        <taxon>Basidiomycota</taxon>
        <taxon>Agaricomycotina</taxon>
        <taxon>Agaricomycetes</taxon>
        <taxon>Polyporales</taxon>
        <taxon>Fibroporiaceae</taxon>
        <taxon>Fibroporia</taxon>
    </lineage>
</organism>
<sequence length="116" mass="13006">MSSSTAAPSLKKFVVWAPDSSEPDTFERRTAMRARHLEGARELRKQGLIWTAGPMVAPDTVDAPLAEKKLIGSVLVCEADNIETVKKAVYSDIYYLENIWDKEKLTIVPWLTVNLD</sequence>
<protein>
    <recommendedName>
        <fullName evidence="1">YCII-related domain-containing protein</fullName>
    </recommendedName>
</protein>